<proteinExistence type="predicted"/>
<comment type="caution">
    <text evidence="2">The sequence shown here is derived from an EMBL/GenBank/DDBJ whole genome shotgun (WGS) entry which is preliminary data.</text>
</comment>
<dbReference type="OrthoDB" id="4704294at2"/>
<organism evidence="2 3">
    <name type="scientific">Aeromicrobium flavum</name>
    <dbReference type="NCBI Taxonomy" id="416568"/>
    <lineage>
        <taxon>Bacteria</taxon>
        <taxon>Bacillati</taxon>
        <taxon>Actinomycetota</taxon>
        <taxon>Actinomycetes</taxon>
        <taxon>Propionibacteriales</taxon>
        <taxon>Nocardioidaceae</taxon>
        <taxon>Aeromicrobium</taxon>
    </lineage>
</organism>
<dbReference type="InterPro" id="IPR003779">
    <property type="entry name" value="CMD-like"/>
</dbReference>
<dbReference type="PANTHER" id="PTHR34846">
    <property type="entry name" value="4-CARBOXYMUCONOLACTONE DECARBOXYLASE FAMILY PROTEIN (AFU_ORTHOLOGUE AFUA_6G11590)"/>
    <property type="match status" value="1"/>
</dbReference>
<dbReference type="RefSeq" id="WP_146827891.1">
    <property type="nucleotide sequence ID" value="NZ_BAAAYQ010000006.1"/>
</dbReference>
<evidence type="ECO:0000313" key="2">
    <source>
        <dbReference type="EMBL" id="GEO90023.1"/>
    </source>
</evidence>
<dbReference type="AlphaFoldDB" id="A0A512HX54"/>
<dbReference type="Pfam" id="PF02627">
    <property type="entry name" value="CMD"/>
    <property type="match status" value="1"/>
</dbReference>
<dbReference type="GO" id="GO:0051920">
    <property type="term" value="F:peroxiredoxin activity"/>
    <property type="evidence" value="ECO:0007669"/>
    <property type="project" value="InterPro"/>
</dbReference>
<dbReference type="Gene3D" id="1.20.1290.10">
    <property type="entry name" value="AhpD-like"/>
    <property type="match status" value="1"/>
</dbReference>
<name>A0A512HX54_9ACTN</name>
<evidence type="ECO:0000313" key="3">
    <source>
        <dbReference type="Proteomes" id="UP000321769"/>
    </source>
</evidence>
<dbReference type="EMBL" id="BJZQ01000013">
    <property type="protein sequence ID" value="GEO90023.1"/>
    <property type="molecule type" value="Genomic_DNA"/>
</dbReference>
<evidence type="ECO:0000259" key="1">
    <source>
        <dbReference type="Pfam" id="PF02627"/>
    </source>
</evidence>
<feature type="domain" description="Carboxymuconolactone decarboxylase-like" evidence="1">
    <location>
        <begin position="46"/>
        <end position="106"/>
    </location>
</feature>
<sequence>MREPRIAPGRLRQLGPVNHLLGKVLSRGAGVREAHLFTTLGRHRSLFRWWLAWSGALMLRGRLPRRETELVILRVAHRCDSDYERRHHVRLGGRAGLSDEEMERVRDEQPTGWKPADAVLLEATDQLLAAEDVDDVAWRRLRAYWDERQAIELCLLVGQYRGLATTIRTLGIAPDR</sequence>
<protein>
    <recommendedName>
        <fullName evidence="1">Carboxymuconolactone decarboxylase-like domain-containing protein</fullName>
    </recommendedName>
</protein>
<dbReference type="InterPro" id="IPR029032">
    <property type="entry name" value="AhpD-like"/>
</dbReference>
<dbReference type="Proteomes" id="UP000321769">
    <property type="component" value="Unassembled WGS sequence"/>
</dbReference>
<reference evidence="2 3" key="1">
    <citation type="submission" date="2019-07" db="EMBL/GenBank/DDBJ databases">
        <title>Whole genome shotgun sequence of Aeromicrobium flavum NBRC 107625.</title>
        <authorList>
            <person name="Hosoyama A."/>
            <person name="Uohara A."/>
            <person name="Ohji S."/>
            <person name="Ichikawa N."/>
        </authorList>
    </citation>
    <scope>NUCLEOTIDE SEQUENCE [LARGE SCALE GENOMIC DNA]</scope>
    <source>
        <strain evidence="2 3">NBRC 107625</strain>
    </source>
</reference>
<dbReference type="PANTHER" id="PTHR34846:SF5">
    <property type="entry name" value="CARBOXYMUCONOLACTONE DECARBOXYLASE-LIKE DOMAIN-CONTAINING PROTEIN"/>
    <property type="match status" value="1"/>
</dbReference>
<accession>A0A512HX54</accession>
<gene>
    <name evidence="2" type="ORF">AFL01nite_23500</name>
</gene>
<dbReference type="SUPFAM" id="SSF69118">
    <property type="entry name" value="AhpD-like"/>
    <property type="match status" value="1"/>
</dbReference>
<keyword evidence="3" id="KW-1185">Reference proteome</keyword>